<dbReference type="NCBIfam" id="TIGR00115">
    <property type="entry name" value="tig"/>
    <property type="match status" value="1"/>
</dbReference>
<evidence type="ECO:0000313" key="2">
    <source>
        <dbReference type="EMBL" id="OBY62294.1"/>
    </source>
</evidence>
<dbReference type="InterPro" id="IPR027304">
    <property type="entry name" value="Trigger_fact/SurA_dom_sf"/>
</dbReference>
<dbReference type="InterPro" id="IPR008881">
    <property type="entry name" value="Trigger_fac_ribosome-bd_bac"/>
</dbReference>
<dbReference type="STRING" id="1774273.LPB03_13460"/>
<sequence>MNITKENVDALNAVIKIDIVADDYQAKVTEKLTDYRKKANIPGFRKGQVPMGMIKKQYGKSIMIDEVNTLLQASLNKFLQEEKLDILGNPIPRINEDFNWNADTFTFEFEIGLAPEFKVDLSEKNKIKQYNIVATEELINEEVKNIQTRYGKVSPIEEATKDANVTGTFVNEEKEINKKGTFLVTDLEGKKNQNKIIGAKVGDVIELESKKLFENDHKLQHILGVSHDEIHDLDIKLTFTVETITETEPAELDQELFDKLFADGSVTTATQLKDKIKEDAEKQFQQQADQFLLTAVQEYLIENTKFDLPADFLKKWLKTAGEKELTAEEAAAEFEKSEKGLRYQLIEGKLMKDNDIKLDYKELVEYAKVFIRQQMAQFGNMNPEEKELDEIAGRILQNQEEAQKLQGQLISQKLITFFKENINFNTVEVSYEEFIKEAYKQ</sequence>
<keyword evidence="2" id="KW-0413">Isomerase</keyword>
<dbReference type="GO" id="GO:0003755">
    <property type="term" value="F:peptidyl-prolyl cis-trans isomerase activity"/>
    <property type="evidence" value="ECO:0007669"/>
    <property type="project" value="TreeGrafter"/>
</dbReference>
<dbReference type="PANTHER" id="PTHR30560">
    <property type="entry name" value="TRIGGER FACTOR CHAPERONE AND PEPTIDYL-PROLYL CIS/TRANS ISOMERASE"/>
    <property type="match status" value="1"/>
</dbReference>
<evidence type="ECO:0000313" key="3">
    <source>
        <dbReference type="Proteomes" id="UP000092584"/>
    </source>
</evidence>
<reference evidence="3" key="1">
    <citation type="submission" date="2016-02" db="EMBL/GenBank/DDBJ databases">
        <authorList>
            <person name="Shin S.-K."/>
            <person name="Yi H."/>
            <person name="Kim E."/>
        </authorList>
    </citation>
    <scope>NUCLEOTIDE SEQUENCE [LARGE SCALE GENOMIC DNA]</scope>
    <source>
        <strain evidence="3">LPB0003</strain>
    </source>
</reference>
<dbReference type="RefSeq" id="WP_065320171.1">
    <property type="nucleotide sequence ID" value="NZ_CP017477.1"/>
</dbReference>
<dbReference type="Pfam" id="PF05697">
    <property type="entry name" value="Trigger_N"/>
    <property type="match status" value="1"/>
</dbReference>
<dbReference type="GO" id="GO:0044183">
    <property type="term" value="F:protein folding chaperone"/>
    <property type="evidence" value="ECO:0007669"/>
    <property type="project" value="TreeGrafter"/>
</dbReference>
<dbReference type="SUPFAM" id="SSF109998">
    <property type="entry name" value="Triger factor/SurA peptide-binding domain-like"/>
    <property type="match status" value="1"/>
</dbReference>
<comment type="caution">
    <text evidence="2">The sequence shown here is derived from an EMBL/GenBank/DDBJ whole genome shotgun (WGS) entry which is preliminary data.</text>
</comment>
<dbReference type="PANTHER" id="PTHR30560:SF3">
    <property type="entry name" value="TRIGGER FACTOR-LIKE PROTEIN TIG, CHLOROPLASTIC"/>
    <property type="match status" value="1"/>
</dbReference>
<dbReference type="OrthoDB" id="9767721at2"/>
<dbReference type="KEGG" id="pob:LPB03_13460"/>
<dbReference type="InterPro" id="IPR005215">
    <property type="entry name" value="Trig_fac"/>
</dbReference>
<proteinExistence type="predicted"/>
<dbReference type="Gene3D" id="1.10.3120.10">
    <property type="entry name" value="Trigger factor, C-terminal domain"/>
    <property type="match status" value="1"/>
</dbReference>
<dbReference type="GO" id="GO:0015031">
    <property type="term" value="P:protein transport"/>
    <property type="evidence" value="ECO:0007669"/>
    <property type="project" value="InterPro"/>
</dbReference>
<dbReference type="InterPro" id="IPR037041">
    <property type="entry name" value="Trigger_fac_C_sf"/>
</dbReference>
<accession>A0A1B8TS45</accession>
<dbReference type="Proteomes" id="UP000092584">
    <property type="component" value="Unassembled WGS sequence"/>
</dbReference>
<feature type="domain" description="Trigger factor ribosome-binding bacterial" evidence="1">
    <location>
        <begin position="1"/>
        <end position="146"/>
    </location>
</feature>
<dbReference type="GO" id="GO:0043022">
    <property type="term" value="F:ribosome binding"/>
    <property type="evidence" value="ECO:0007669"/>
    <property type="project" value="TreeGrafter"/>
</dbReference>
<dbReference type="AlphaFoldDB" id="A0A1B8TS45"/>
<dbReference type="EMBL" id="LSFM01000024">
    <property type="protein sequence ID" value="OBY62294.1"/>
    <property type="molecule type" value="Genomic_DNA"/>
</dbReference>
<keyword evidence="3" id="KW-1185">Reference proteome</keyword>
<organism evidence="2 3">
    <name type="scientific">Polaribacter vadi</name>
    <dbReference type="NCBI Taxonomy" id="1774273"/>
    <lineage>
        <taxon>Bacteria</taxon>
        <taxon>Pseudomonadati</taxon>
        <taxon>Bacteroidota</taxon>
        <taxon>Flavobacteriia</taxon>
        <taxon>Flavobacteriales</taxon>
        <taxon>Flavobacteriaceae</taxon>
    </lineage>
</organism>
<dbReference type="GO" id="GO:0051083">
    <property type="term" value="P:'de novo' cotranslational protein folding"/>
    <property type="evidence" value="ECO:0007669"/>
    <property type="project" value="TreeGrafter"/>
</dbReference>
<dbReference type="Gene3D" id="3.30.70.1050">
    <property type="entry name" value="Trigger factor ribosome-binding domain"/>
    <property type="match status" value="1"/>
</dbReference>
<dbReference type="PIRSF" id="PIRSF003095">
    <property type="entry name" value="Trigger_factor"/>
    <property type="match status" value="1"/>
</dbReference>
<evidence type="ECO:0000259" key="1">
    <source>
        <dbReference type="Pfam" id="PF05697"/>
    </source>
</evidence>
<protein>
    <submittedName>
        <fullName evidence="2">Peptidylprolyl isomerase</fullName>
    </submittedName>
</protein>
<dbReference type="InterPro" id="IPR036611">
    <property type="entry name" value="Trigger_fac_ribosome-bd_sf"/>
</dbReference>
<dbReference type="GO" id="GO:0043335">
    <property type="term" value="P:protein unfolding"/>
    <property type="evidence" value="ECO:0007669"/>
    <property type="project" value="TreeGrafter"/>
</dbReference>
<dbReference type="SUPFAM" id="SSF102735">
    <property type="entry name" value="Trigger factor ribosome-binding domain"/>
    <property type="match status" value="1"/>
</dbReference>
<gene>
    <name evidence="2" type="ORF">LPB3_13475</name>
</gene>
<name>A0A1B8TS45_9FLAO</name>